<dbReference type="AlphaFoldDB" id="A0A327Y8A0"/>
<keyword evidence="4" id="KW-1185">Reference proteome</keyword>
<feature type="signal peptide" evidence="1">
    <location>
        <begin position="1"/>
        <end position="18"/>
    </location>
</feature>
<dbReference type="CDD" id="cd14797">
    <property type="entry name" value="DUF302"/>
    <property type="match status" value="1"/>
</dbReference>
<comment type="caution">
    <text evidence="3">The sequence shown here is derived from an EMBL/GenBank/DDBJ whole genome shotgun (WGS) entry which is preliminary data.</text>
</comment>
<organism evidence="3 4">
    <name type="scientific">Salipiger aestuarii</name>
    <dbReference type="NCBI Taxonomy" id="568098"/>
    <lineage>
        <taxon>Bacteria</taxon>
        <taxon>Pseudomonadati</taxon>
        <taxon>Pseudomonadota</taxon>
        <taxon>Alphaproteobacteria</taxon>
        <taxon>Rhodobacterales</taxon>
        <taxon>Roseobacteraceae</taxon>
        <taxon>Salipiger</taxon>
    </lineage>
</organism>
<feature type="chain" id="PRO_5016333897" evidence="1">
    <location>
        <begin position="19"/>
        <end position="146"/>
    </location>
</feature>
<accession>A0A327Y8A0</accession>
<dbReference type="EMBL" id="QLMG01000019">
    <property type="protein sequence ID" value="RAK16711.1"/>
    <property type="molecule type" value="Genomic_DNA"/>
</dbReference>
<dbReference type="PANTHER" id="PTHR38342:SF2">
    <property type="entry name" value="INNER MEMBRANE OR EXPORTED"/>
    <property type="match status" value="1"/>
</dbReference>
<dbReference type="InterPro" id="IPR005180">
    <property type="entry name" value="DUF302"/>
</dbReference>
<gene>
    <name evidence="3" type="ORF">ATI53_101975</name>
</gene>
<keyword evidence="1" id="KW-0732">Signal</keyword>
<dbReference type="InterPro" id="IPR035923">
    <property type="entry name" value="TT1751-like_sf"/>
</dbReference>
<protein>
    <submittedName>
        <fullName evidence="3">Uncharacterized protein (DUF302 family)</fullName>
    </submittedName>
</protein>
<reference evidence="3 4" key="1">
    <citation type="submission" date="2018-06" db="EMBL/GenBank/DDBJ databases">
        <title>Genomic Encyclopedia of Archaeal and Bacterial Type Strains, Phase II (KMG-II): from individual species to whole genera.</title>
        <authorList>
            <person name="Goeker M."/>
        </authorList>
    </citation>
    <scope>NUCLEOTIDE SEQUENCE [LARGE SCALE GENOMIC DNA]</scope>
    <source>
        <strain evidence="3 4">DSM 22011</strain>
    </source>
</reference>
<sequence>MFKQALVGLTLLSTAATAEVVSVPTDKSVPEAADALIDAIENAGATVFARVDHGAGAQKVGEDIGASQLVIFGNPKVGTPAMIEDRTLGLALPLHVLVYENAEGAVHLSYEAPAARLADLSDRDLPEGVTTPMAGALSKLTSVAAQ</sequence>
<evidence type="ECO:0000259" key="2">
    <source>
        <dbReference type="Pfam" id="PF03625"/>
    </source>
</evidence>
<dbReference type="Gene3D" id="3.30.310.70">
    <property type="entry name" value="TT1751-like domain"/>
    <property type="match status" value="1"/>
</dbReference>
<proteinExistence type="predicted"/>
<dbReference type="Pfam" id="PF03625">
    <property type="entry name" value="DUF302"/>
    <property type="match status" value="1"/>
</dbReference>
<name>A0A327Y8A0_9RHOB</name>
<feature type="domain" description="DUF302" evidence="2">
    <location>
        <begin position="51"/>
        <end position="113"/>
    </location>
</feature>
<dbReference type="Proteomes" id="UP000249165">
    <property type="component" value="Unassembled WGS sequence"/>
</dbReference>
<evidence type="ECO:0000313" key="3">
    <source>
        <dbReference type="EMBL" id="RAK16711.1"/>
    </source>
</evidence>
<dbReference type="OrthoDB" id="9799367at2"/>
<evidence type="ECO:0000313" key="4">
    <source>
        <dbReference type="Proteomes" id="UP000249165"/>
    </source>
</evidence>
<dbReference type="PANTHER" id="PTHR38342">
    <property type="entry name" value="SLR5037 PROTEIN"/>
    <property type="match status" value="1"/>
</dbReference>
<evidence type="ECO:0000256" key="1">
    <source>
        <dbReference type="SAM" id="SignalP"/>
    </source>
</evidence>
<dbReference type="SUPFAM" id="SSF103247">
    <property type="entry name" value="TT1751-like"/>
    <property type="match status" value="1"/>
</dbReference>
<dbReference type="RefSeq" id="WP_009504881.1">
    <property type="nucleotide sequence ID" value="NZ_LIQE01000014.1"/>
</dbReference>